<feature type="transmembrane region" description="Helical" evidence="2">
    <location>
        <begin position="116"/>
        <end position="135"/>
    </location>
</feature>
<comment type="caution">
    <text evidence="3">The sequence shown here is derived from an EMBL/GenBank/DDBJ whole genome shotgun (WGS) entry which is preliminary data.</text>
</comment>
<dbReference type="Pfam" id="PF04979">
    <property type="entry name" value="IPP-2"/>
    <property type="match status" value="1"/>
</dbReference>
<reference evidence="3 4" key="1">
    <citation type="journal article" date="2016" name="Mol. Biol. Evol.">
        <title>Genome-Wide Survey of Gut Fungi (Harpellales) Reveals the First Horizontally Transferred Ubiquitin Gene from a Mosquito Host.</title>
        <authorList>
            <person name="Wang Y."/>
            <person name="White M.M."/>
            <person name="Kvist S."/>
            <person name="Moncalvo J.M."/>
        </authorList>
    </citation>
    <scope>NUCLEOTIDE SEQUENCE [LARGE SCALE GENOMIC DNA]</scope>
    <source>
        <strain evidence="3 4">ALG-7-W6</strain>
    </source>
</reference>
<dbReference type="AlphaFoldDB" id="A0A1R0H465"/>
<dbReference type="GO" id="GO:0004864">
    <property type="term" value="F:protein phosphatase inhibitor activity"/>
    <property type="evidence" value="ECO:0007669"/>
    <property type="project" value="InterPro"/>
</dbReference>
<dbReference type="InterPro" id="IPR007062">
    <property type="entry name" value="PPI-2"/>
</dbReference>
<keyword evidence="4" id="KW-1185">Reference proteome</keyword>
<name>A0A1R0H465_9FUNG</name>
<evidence type="ECO:0000313" key="4">
    <source>
        <dbReference type="Proteomes" id="UP000187455"/>
    </source>
</evidence>
<accession>A0A1R0H465</accession>
<evidence type="ECO:0000313" key="3">
    <source>
        <dbReference type="EMBL" id="OLY83914.1"/>
    </source>
</evidence>
<dbReference type="PANTHER" id="PTHR12398:SF20">
    <property type="entry name" value="PROTEIN PHOSPHATASE 1 REGULATORY INHIBITOR SUBUNIT 2"/>
    <property type="match status" value="1"/>
</dbReference>
<feature type="compositionally biased region" description="Basic and acidic residues" evidence="1">
    <location>
        <begin position="228"/>
        <end position="239"/>
    </location>
</feature>
<protein>
    <submittedName>
        <fullName evidence="3">Protein phosphatase inhibitor 2</fullName>
    </submittedName>
</protein>
<keyword evidence="2" id="KW-0812">Transmembrane</keyword>
<feature type="compositionally biased region" description="Polar residues" evidence="1">
    <location>
        <begin position="315"/>
        <end position="326"/>
    </location>
</feature>
<feature type="region of interest" description="Disordered" evidence="1">
    <location>
        <begin position="188"/>
        <end position="332"/>
    </location>
</feature>
<feature type="compositionally biased region" description="Low complexity" evidence="1">
    <location>
        <begin position="188"/>
        <end position="198"/>
    </location>
</feature>
<evidence type="ECO:0000256" key="2">
    <source>
        <dbReference type="SAM" id="Phobius"/>
    </source>
</evidence>
<dbReference type="OrthoDB" id="551302at2759"/>
<dbReference type="PANTHER" id="PTHR12398">
    <property type="entry name" value="PROTEIN PHOSPHATASE INHIBITOR"/>
    <property type="match status" value="1"/>
</dbReference>
<dbReference type="GO" id="GO:0009966">
    <property type="term" value="P:regulation of signal transduction"/>
    <property type="evidence" value="ECO:0007669"/>
    <property type="project" value="InterPro"/>
</dbReference>
<dbReference type="STRING" id="133383.A0A1R0H465"/>
<proteinExistence type="predicted"/>
<dbReference type="EMBL" id="LSSL01000704">
    <property type="protein sequence ID" value="OLY83914.1"/>
    <property type="molecule type" value="Genomic_DNA"/>
</dbReference>
<evidence type="ECO:0000256" key="1">
    <source>
        <dbReference type="SAM" id="MobiDB-lite"/>
    </source>
</evidence>
<feature type="compositionally biased region" description="Polar residues" evidence="1">
    <location>
        <begin position="279"/>
        <end position="292"/>
    </location>
</feature>
<sequence length="332" mass="37536">MDHILPNVDPLKGILKKANNKPKSAMLKWDEENLRITELQKDSQMKITEPKTPYIHYDMDQDTSLQDLDDLQLSPRSSSRASSISSSPKKTSFAVADDWDSADEQMQEQQQEDRGIFPFFLTLGFYLILPFYNILSCLLPDFAKLRSLHYQNEGAHVSKKRDQFWDIQNGKFVVEKDFTNTTTNKLAKNASNSFNSSGDIKDISDSSIVDPNDNYEQDNFNGPAPTKESSEDLQHKKDEEVIEDNDSNGDDEDDDTDDNDDDGDDDDSDDDDDQSSSNVFPNGSALISQPNSGLERKNSNPLSRQKQEQKMIIKNTPSFKETYGSSSEEEGL</sequence>
<organism evidence="3 4">
    <name type="scientific">Smittium mucronatum</name>
    <dbReference type="NCBI Taxonomy" id="133383"/>
    <lineage>
        <taxon>Eukaryota</taxon>
        <taxon>Fungi</taxon>
        <taxon>Fungi incertae sedis</taxon>
        <taxon>Zoopagomycota</taxon>
        <taxon>Kickxellomycotina</taxon>
        <taxon>Harpellomycetes</taxon>
        <taxon>Harpellales</taxon>
        <taxon>Legeriomycetaceae</taxon>
        <taxon>Smittium</taxon>
    </lineage>
</organism>
<dbReference type="Proteomes" id="UP000187455">
    <property type="component" value="Unassembled WGS sequence"/>
</dbReference>
<feature type="compositionally biased region" description="Acidic residues" evidence="1">
    <location>
        <begin position="240"/>
        <end position="274"/>
    </location>
</feature>
<keyword evidence="2" id="KW-0472">Membrane</keyword>
<keyword evidence="2" id="KW-1133">Transmembrane helix</keyword>
<gene>
    <name evidence="3" type="ORF">AYI68_g1939</name>
</gene>